<dbReference type="GO" id="GO:0009245">
    <property type="term" value="P:lipid A biosynthetic process"/>
    <property type="evidence" value="ECO:0007669"/>
    <property type="project" value="UniProtKB-UniRule"/>
</dbReference>
<keyword evidence="10 12" id="KW-0443">Lipid metabolism</keyword>
<dbReference type="GO" id="GO:0103117">
    <property type="term" value="F:UDP-3-O-acyl-N-acetylglucosamine deacetylase activity"/>
    <property type="evidence" value="ECO:0007669"/>
    <property type="project" value="UniProtKB-UniRule"/>
</dbReference>
<evidence type="ECO:0000256" key="12">
    <source>
        <dbReference type="HAMAP-Rule" id="MF_00388"/>
    </source>
</evidence>
<keyword evidence="5 12" id="KW-0444">Lipid biosynthesis</keyword>
<dbReference type="InterPro" id="IPR020568">
    <property type="entry name" value="Ribosomal_Su5_D2-typ_SF"/>
</dbReference>
<evidence type="ECO:0000256" key="8">
    <source>
        <dbReference type="ARBA" id="ARBA00022801"/>
    </source>
</evidence>
<dbReference type="EMBL" id="CP002629">
    <property type="protein sequence ID" value="AEB09875.1"/>
    <property type="molecule type" value="Genomic_DNA"/>
</dbReference>
<keyword evidence="7 12" id="KW-0479">Metal-binding</keyword>
<evidence type="ECO:0000256" key="9">
    <source>
        <dbReference type="ARBA" id="ARBA00022833"/>
    </source>
</evidence>
<evidence type="ECO:0000256" key="6">
    <source>
        <dbReference type="ARBA" id="ARBA00022556"/>
    </source>
</evidence>
<protein>
    <recommendedName>
        <fullName evidence="4 12">UDP-3-O-acyl-N-acetylglucosamine deacetylase</fullName>
        <shortName evidence="12">UDP-3-O-acyl-GlcNAc deacetylase</shortName>
        <ecNumber evidence="4 12">3.5.1.108</ecNumber>
    </recommendedName>
    <alternativeName>
        <fullName evidence="12">UDP-3-O-[R-3-hydroxymyristoyl]-N-acetylglucosamine deacetylase</fullName>
    </alternativeName>
</protein>
<evidence type="ECO:0000256" key="10">
    <source>
        <dbReference type="ARBA" id="ARBA00023098"/>
    </source>
</evidence>
<proteinExistence type="inferred from homology"/>
<evidence type="ECO:0000256" key="11">
    <source>
        <dbReference type="ARBA" id="ARBA00024535"/>
    </source>
</evidence>
<keyword evidence="9 12" id="KW-0862">Zinc</keyword>
<accession>F2NIA6</accession>
<organism evidence="13 14">
    <name type="scientific">Desulfobacca acetoxidans (strain ATCC 700848 / DSM 11109 / ASRB2)</name>
    <dbReference type="NCBI Taxonomy" id="880072"/>
    <lineage>
        <taxon>Bacteria</taxon>
        <taxon>Pseudomonadati</taxon>
        <taxon>Thermodesulfobacteriota</taxon>
        <taxon>Desulfobaccia</taxon>
        <taxon>Desulfobaccales</taxon>
        <taxon>Desulfobaccaceae</taxon>
        <taxon>Desulfobacca</taxon>
    </lineage>
</organism>
<dbReference type="Gene3D" id="3.30.1700.10">
    <property type="entry name" value="lpxc deacetylase, domain 2"/>
    <property type="match status" value="1"/>
</dbReference>
<keyword evidence="6 12" id="KW-0441">Lipid A biosynthesis</keyword>
<dbReference type="InterPro" id="IPR004463">
    <property type="entry name" value="UDP-acyl_GlcNac_deAcase"/>
</dbReference>
<evidence type="ECO:0000313" key="14">
    <source>
        <dbReference type="Proteomes" id="UP000000483"/>
    </source>
</evidence>
<dbReference type="PANTHER" id="PTHR33694:SF1">
    <property type="entry name" value="UDP-3-O-ACYL-N-ACETYLGLUCOSAMINE DEACETYLASE 1, MITOCHONDRIAL-RELATED"/>
    <property type="match status" value="1"/>
</dbReference>
<evidence type="ECO:0000256" key="7">
    <source>
        <dbReference type="ARBA" id="ARBA00022723"/>
    </source>
</evidence>
<dbReference type="EC" id="3.5.1.108" evidence="4 12"/>
<dbReference type="PANTHER" id="PTHR33694">
    <property type="entry name" value="UDP-3-O-ACYL-N-ACETYLGLUCOSAMINE DEACETYLASE 1, MITOCHONDRIAL-RELATED"/>
    <property type="match status" value="1"/>
</dbReference>
<dbReference type="eggNOG" id="COG0774">
    <property type="taxonomic scope" value="Bacteria"/>
</dbReference>
<feature type="binding site" evidence="12">
    <location>
        <position position="78"/>
    </location>
    <ligand>
        <name>Zn(2+)</name>
        <dbReference type="ChEBI" id="CHEBI:29105"/>
    </ligand>
</feature>
<dbReference type="SUPFAM" id="SSF54211">
    <property type="entry name" value="Ribosomal protein S5 domain 2-like"/>
    <property type="match status" value="2"/>
</dbReference>
<evidence type="ECO:0000256" key="3">
    <source>
        <dbReference type="ARBA" id="ARBA00005002"/>
    </source>
</evidence>
<name>F2NIA6_DESAR</name>
<evidence type="ECO:0000256" key="1">
    <source>
        <dbReference type="ARBA" id="ARBA00001947"/>
    </source>
</evidence>
<comment type="pathway">
    <text evidence="3 12">Glycolipid biosynthesis; lipid IV(A) biosynthesis; lipid IV(A) from (3R)-3-hydroxytetradecanoyl-[acyl-carrier-protein] and UDP-N-acetyl-alpha-D-glucosamine: step 2/6.</text>
</comment>
<dbReference type="STRING" id="880072.Desac_2046"/>
<keyword evidence="14" id="KW-1185">Reference proteome</keyword>
<keyword evidence="8 12" id="KW-0378">Hydrolase</keyword>
<dbReference type="KEGG" id="dao:Desac_2046"/>
<dbReference type="HOGENOM" id="CLU_046528_1_0_7"/>
<dbReference type="UniPathway" id="UPA00359">
    <property type="reaction ID" value="UER00478"/>
</dbReference>
<reference evidence="14" key="2">
    <citation type="submission" date="2011-03" db="EMBL/GenBank/DDBJ databases">
        <title>The complete genome of Desulfobacca acetoxidans DSM 11109.</title>
        <authorList>
            <consortium name="US DOE Joint Genome Institute (JGI-PGF)"/>
            <person name="Lucas S."/>
            <person name="Copeland A."/>
            <person name="Lapidus A."/>
            <person name="Bruce D."/>
            <person name="Goodwin L."/>
            <person name="Pitluck S."/>
            <person name="Peters L."/>
            <person name="Kyrpides N."/>
            <person name="Mavromatis K."/>
            <person name="Ivanova N."/>
            <person name="Ovchinnikova G."/>
            <person name="Teshima H."/>
            <person name="Detter J.C."/>
            <person name="Han C."/>
            <person name="Land M."/>
            <person name="Hauser L."/>
            <person name="Markowitz V."/>
            <person name="Cheng J.-F."/>
            <person name="Hugenholtz P."/>
            <person name="Woyke T."/>
            <person name="Wu D."/>
            <person name="Spring S."/>
            <person name="Schueler E."/>
            <person name="Brambilla E."/>
            <person name="Klenk H.-P."/>
            <person name="Eisen J.A."/>
        </authorList>
    </citation>
    <scope>NUCLEOTIDE SEQUENCE [LARGE SCALE GENOMIC DNA]</scope>
    <source>
        <strain evidence="14">ATCC 700848 / DSM 11109 / ASRB2</strain>
    </source>
</reference>
<gene>
    <name evidence="12" type="primary">lpxC</name>
    <name evidence="13" type="ordered locus">Desac_2046</name>
</gene>
<feature type="active site" description="Proton donor" evidence="12">
    <location>
        <position position="262"/>
    </location>
</feature>
<comment type="function">
    <text evidence="2 12">Catalyzes the hydrolysis of UDP-3-O-myristoyl-N-acetylglucosamine to form UDP-3-O-myristoylglucosamine and acetate, the committed step in lipid A biosynthesis.</text>
</comment>
<evidence type="ECO:0000256" key="4">
    <source>
        <dbReference type="ARBA" id="ARBA00012745"/>
    </source>
</evidence>
<dbReference type="Pfam" id="PF03331">
    <property type="entry name" value="LpxC"/>
    <property type="match status" value="1"/>
</dbReference>
<comment type="similarity">
    <text evidence="12">Belongs to the LpxC family.</text>
</comment>
<feature type="binding site" evidence="12">
    <location>
        <position position="239"/>
    </location>
    <ligand>
        <name>Zn(2+)</name>
        <dbReference type="ChEBI" id="CHEBI:29105"/>
    </ligand>
</feature>
<reference evidence="13 14" key="1">
    <citation type="journal article" date="2011" name="Stand. Genomic Sci.">
        <title>Complete genome sequence of the acetate-degrading sulfate reducer Desulfobacca acetoxidans type strain (ASRB2).</title>
        <authorList>
            <person name="Goker M."/>
            <person name="Teshima H."/>
            <person name="Lapidus A."/>
            <person name="Nolan M."/>
            <person name="Lucas S."/>
            <person name="Hammon N."/>
            <person name="Deshpande S."/>
            <person name="Cheng J.F."/>
            <person name="Tapia R."/>
            <person name="Han C."/>
            <person name="Goodwin L."/>
            <person name="Pitluck S."/>
            <person name="Huntemann M."/>
            <person name="Liolios K."/>
            <person name="Ivanova N."/>
            <person name="Pagani I."/>
            <person name="Mavromatis K."/>
            <person name="Ovchinikova G."/>
            <person name="Pati A."/>
            <person name="Chen A."/>
            <person name="Palaniappan K."/>
            <person name="Land M."/>
            <person name="Hauser L."/>
            <person name="Brambilla E.M."/>
            <person name="Rohde M."/>
            <person name="Spring S."/>
            <person name="Detter J.C."/>
            <person name="Woyke T."/>
            <person name="Bristow J."/>
            <person name="Eisen J.A."/>
            <person name="Markowitz V."/>
            <person name="Hugenholtz P."/>
            <person name="Kyrpides N.C."/>
            <person name="Klenk H.P."/>
        </authorList>
    </citation>
    <scope>NUCLEOTIDE SEQUENCE [LARGE SCALE GENOMIC DNA]</scope>
    <source>
        <strain evidence="14">ATCC 700848 / DSM 11109 / ASRB2</strain>
    </source>
</reference>
<feature type="binding site" evidence="12">
    <location>
        <position position="235"/>
    </location>
    <ligand>
        <name>Zn(2+)</name>
        <dbReference type="ChEBI" id="CHEBI:29105"/>
    </ligand>
</feature>
<dbReference type="Proteomes" id="UP000000483">
    <property type="component" value="Chromosome"/>
</dbReference>
<evidence type="ECO:0000256" key="2">
    <source>
        <dbReference type="ARBA" id="ARBA00002923"/>
    </source>
</evidence>
<dbReference type="HAMAP" id="MF_00388">
    <property type="entry name" value="LpxC"/>
    <property type="match status" value="1"/>
</dbReference>
<evidence type="ECO:0000313" key="13">
    <source>
        <dbReference type="EMBL" id="AEB09875.1"/>
    </source>
</evidence>
<dbReference type="InterPro" id="IPR011334">
    <property type="entry name" value="UDP-acyl_GlcNac_deAcase_C"/>
</dbReference>
<dbReference type="NCBIfam" id="TIGR00325">
    <property type="entry name" value="lpxC"/>
    <property type="match status" value="1"/>
</dbReference>
<comment type="cofactor">
    <cofactor evidence="1 12">
        <name>Zn(2+)</name>
        <dbReference type="ChEBI" id="CHEBI:29105"/>
    </cofactor>
</comment>
<sequence>MQFQQTIKQKIVCTGIGIHSGRPARVVINPAPANSGLTFVRTDLPGRPIIPARSSRVVDSSMATTLGIKDAYVSTVEHLLAALAGLGIDNARIEVAGPEVPIVDGSAAPFVSWLKQAGIKVLRWPRASFHIQKPLEVVQGDKWIRVEPASQPRVTYAIDFPHPCIGRQQYAYQVQLNSFARQIAPARTFGFLRDVQRLQANGLALGGSLDNAIVLDDHGVLNPDGLRFADEFVRHKILDLIGDLALLGWPVLGHIRVFKGSHALHQQFMQALLEQQQTWRLSIPEIQPTWRPYQQLPRRVRIAMA</sequence>
<dbReference type="InterPro" id="IPR015870">
    <property type="entry name" value="UDP-acyl_N-AcGlcN_deAcase_N"/>
</dbReference>
<comment type="catalytic activity">
    <reaction evidence="11 12">
        <text>a UDP-3-O-[(3R)-3-hydroxyacyl]-N-acetyl-alpha-D-glucosamine + H2O = a UDP-3-O-[(3R)-3-hydroxyacyl]-alpha-D-glucosamine + acetate</text>
        <dbReference type="Rhea" id="RHEA:67816"/>
        <dbReference type="ChEBI" id="CHEBI:15377"/>
        <dbReference type="ChEBI" id="CHEBI:30089"/>
        <dbReference type="ChEBI" id="CHEBI:137740"/>
        <dbReference type="ChEBI" id="CHEBI:173225"/>
        <dbReference type="EC" id="3.5.1.108"/>
    </reaction>
</comment>
<dbReference type="Gene3D" id="3.30.230.20">
    <property type="entry name" value="lpxc deacetylase, domain 1"/>
    <property type="match status" value="1"/>
</dbReference>
<evidence type="ECO:0000256" key="5">
    <source>
        <dbReference type="ARBA" id="ARBA00022516"/>
    </source>
</evidence>
<dbReference type="GO" id="GO:0046872">
    <property type="term" value="F:metal ion binding"/>
    <property type="evidence" value="ECO:0007669"/>
    <property type="project" value="UniProtKB-KW"/>
</dbReference>
<dbReference type="AlphaFoldDB" id="F2NIA6"/>
<dbReference type="GO" id="GO:0016020">
    <property type="term" value="C:membrane"/>
    <property type="evidence" value="ECO:0007669"/>
    <property type="project" value="GOC"/>
</dbReference>
<dbReference type="RefSeq" id="WP_013706984.1">
    <property type="nucleotide sequence ID" value="NC_015388.1"/>
</dbReference>